<dbReference type="AlphaFoldDB" id="A0A7X2MX88"/>
<dbReference type="PROSITE" id="PS50199">
    <property type="entry name" value="ZF_RANBP2_2"/>
    <property type="match status" value="1"/>
</dbReference>
<dbReference type="PROSITE" id="PS01358">
    <property type="entry name" value="ZF_RANBP2_1"/>
    <property type="match status" value="1"/>
</dbReference>
<reference evidence="5 6" key="1">
    <citation type="submission" date="2019-08" db="EMBL/GenBank/DDBJ databases">
        <title>In-depth cultivation of the pig gut microbiome towards novel bacterial diversity and tailored functional studies.</title>
        <authorList>
            <person name="Wylensek D."/>
            <person name="Hitch T.C.A."/>
            <person name="Clavel T."/>
        </authorList>
    </citation>
    <scope>NUCLEOTIDE SEQUENCE [LARGE SCALE GENOMIC DNA]</scope>
    <source>
        <strain evidence="5 6">WCA-383-APC-5B</strain>
    </source>
</reference>
<feature type="domain" description="RanBP2-type" evidence="4">
    <location>
        <begin position="82"/>
        <end position="111"/>
    </location>
</feature>
<evidence type="ECO:0000313" key="6">
    <source>
        <dbReference type="Proteomes" id="UP000460287"/>
    </source>
</evidence>
<dbReference type="InterPro" id="IPR036443">
    <property type="entry name" value="Znf_RanBP2_sf"/>
</dbReference>
<dbReference type="RefSeq" id="WP_154530657.1">
    <property type="nucleotide sequence ID" value="NZ_VULX01000004.1"/>
</dbReference>
<dbReference type="SUPFAM" id="SSF90209">
    <property type="entry name" value="Ran binding protein zinc finger-like"/>
    <property type="match status" value="1"/>
</dbReference>
<dbReference type="GO" id="GO:0008270">
    <property type="term" value="F:zinc ion binding"/>
    <property type="evidence" value="ECO:0007669"/>
    <property type="project" value="UniProtKB-KW"/>
</dbReference>
<name>A0A7X2MX88_9CLOT</name>
<evidence type="ECO:0000256" key="2">
    <source>
        <dbReference type="ARBA" id="ARBA00022771"/>
    </source>
</evidence>
<dbReference type="Proteomes" id="UP000460287">
    <property type="component" value="Unassembled WGS sequence"/>
</dbReference>
<keyword evidence="2" id="KW-0863">Zinc-finger</keyword>
<comment type="caution">
    <text evidence="5">The sequence shown here is derived from an EMBL/GenBank/DDBJ whole genome shotgun (WGS) entry which is preliminary data.</text>
</comment>
<dbReference type="Gene3D" id="4.10.1060.10">
    <property type="entry name" value="Zinc finger, RanBP2-type"/>
    <property type="match status" value="1"/>
</dbReference>
<accession>A0A7X2MX88</accession>
<protein>
    <recommendedName>
        <fullName evidence="4">RanBP2-type domain-containing protein</fullName>
    </recommendedName>
</protein>
<keyword evidence="3" id="KW-0862">Zinc</keyword>
<keyword evidence="1" id="KW-0479">Metal-binding</keyword>
<dbReference type="SMART" id="SM00547">
    <property type="entry name" value="ZnF_RBZ"/>
    <property type="match status" value="2"/>
</dbReference>
<sequence length="112" mass="12035">MKERICKKCGFTNDTNAFYCQKCGTHLSNKGIKNFVKSLKLGSVAGGGAKGVSIAPIAGMEVDKMSGSAQSFKSVRKSYSLEDGSWYCPYCGKKNKEHAVECGDCGKAKPHD</sequence>
<dbReference type="InterPro" id="IPR001876">
    <property type="entry name" value="Znf_RanBP2"/>
</dbReference>
<evidence type="ECO:0000256" key="1">
    <source>
        <dbReference type="ARBA" id="ARBA00022723"/>
    </source>
</evidence>
<evidence type="ECO:0000259" key="4">
    <source>
        <dbReference type="PROSITE" id="PS50199"/>
    </source>
</evidence>
<proteinExistence type="predicted"/>
<gene>
    <name evidence="5" type="ORF">FYJ33_04910</name>
</gene>
<dbReference type="EMBL" id="VULX01000004">
    <property type="protein sequence ID" value="MSR90778.1"/>
    <property type="molecule type" value="Genomic_DNA"/>
</dbReference>
<keyword evidence="6" id="KW-1185">Reference proteome</keyword>
<evidence type="ECO:0000256" key="3">
    <source>
        <dbReference type="ARBA" id="ARBA00022833"/>
    </source>
</evidence>
<organism evidence="5 6">
    <name type="scientific">Inconstantimicrobium porci</name>
    <dbReference type="NCBI Taxonomy" id="2652291"/>
    <lineage>
        <taxon>Bacteria</taxon>
        <taxon>Bacillati</taxon>
        <taxon>Bacillota</taxon>
        <taxon>Clostridia</taxon>
        <taxon>Eubacteriales</taxon>
        <taxon>Clostridiaceae</taxon>
        <taxon>Inconstantimicrobium</taxon>
    </lineage>
</organism>
<evidence type="ECO:0000313" key="5">
    <source>
        <dbReference type="EMBL" id="MSR90778.1"/>
    </source>
</evidence>